<feature type="compositionally biased region" description="Low complexity" evidence="1">
    <location>
        <begin position="731"/>
        <end position="819"/>
    </location>
</feature>
<accession>A0A7J6PXD3</accession>
<evidence type="ECO:0000256" key="1">
    <source>
        <dbReference type="SAM" id="MobiDB-lite"/>
    </source>
</evidence>
<name>A0A7J6PXD3_PEROL</name>
<evidence type="ECO:0000313" key="3">
    <source>
        <dbReference type="Proteomes" id="UP000574390"/>
    </source>
</evidence>
<dbReference type="InterPro" id="IPR051298">
    <property type="entry name" value="Heme_transport/Cell_adhesion"/>
</dbReference>
<gene>
    <name evidence="2" type="ORF">FOZ62_023538</name>
</gene>
<dbReference type="Proteomes" id="UP000574390">
    <property type="component" value="Unassembled WGS sequence"/>
</dbReference>
<sequence>MASSSLEPLLGATPNGVRQFLETRGASDIEEKEYSDCSYVQSKSQGISTRLKGGRVDCVYVYTSNAKNKGYTRYQGDLPLDLSLDFRYSDVAEKLGVPVDREGGKGNMECVAVYELLGVEAGFDFRFWEECNKETNPEVLYYCFFNKLEETDRMCEVCEIFWTGMFLMRSLLWFLFTLTRGDHLERLLHEYISERDTNQTLNHICAFGMASRLRDTVDLLLTRLHHLVCHIVDIERWNLEMVEQLKEASYGERVLFAADYGHVPDEWTVPRCSMVLIGPSLRVTPSRVRQLAGDQELLSAVLFLDEHVWEYVAAAASRVIGSLGIWTASGIPTLSIDDPIVPANAFDDLNCDRFRRGDDYQSPAECRLDDYVVKHLSVHDLQDATPFYVDIGSQESPFQGSNSFMLEKCLGWRGVRQTPSIGGTYSEPIARAMFLTILQEVDERGPFQLDELLSHAGYSGTPRCIGSSHIINVLFVSVEPTQNEVAVIAGIKLADFDIKSIIVKVKADTPVRLTELDYIITSQGYVKIAMLCGSYAVYKLLRETPLVVPAWEQAALPPLHAAMTQRNTVPVHNAHATARTRQSIPSFGISFAHNHDTMRFVIATAATLSVAVAGQCTSEDQAFWTSYGQTFSNFLAGCGKEAWGDAKGTTKCLVDDPMNKLTPSCAQCFGDSVQCGRGSCMFSCMFGPATSKCLKCIHNSQCDDKLYTCTGYPASEMPPDPTGTVSKLPVTTAAPTTTTTTTTSTTTTTTPSTTTTTTTPSTTTTTTTPSTTTTTTTPSTTTTTTTPSTTTTTTTFSTTTTPSTATTTTTPSTTTTTTSVVTQGSCSAGDHDLWTSYGQAYSNFIAYCGL</sequence>
<reference evidence="2 3" key="1">
    <citation type="submission" date="2020-04" db="EMBL/GenBank/DDBJ databases">
        <title>Perkinsus olseni comparative genomics.</title>
        <authorList>
            <person name="Bogema D.R."/>
        </authorList>
    </citation>
    <scope>NUCLEOTIDE SEQUENCE [LARGE SCALE GENOMIC DNA]</scope>
    <source>
        <strain evidence="2">ATCC PRA-205</strain>
    </source>
</reference>
<dbReference type="PANTHER" id="PTHR22917:SF6">
    <property type="entry name" value="EG:8D8.2 PROTEIN-RELATED"/>
    <property type="match status" value="1"/>
</dbReference>
<proteinExistence type="predicted"/>
<organism evidence="2 3">
    <name type="scientific">Perkinsus olseni</name>
    <name type="common">Perkinsus atlanticus</name>
    <dbReference type="NCBI Taxonomy" id="32597"/>
    <lineage>
        <taxon>Eukaryota</taxon>
        <taxon>Sar</taxon>
        <taxon>Alveolata</taxon>
        <taxon>Perkinsozoa</taxon>
        <taxon>Perkinsea</taxon>
        <taxon>Perkinsida</taxon>
        <taxon>Perkinsidae</taxon>
        <taxon>Perkinsus</taxon>
    </lineage>
</organism>
<evidence type="ECO:0000313" key="2">
    <source>
        <dbReference type="EMBL" id="KAF4700331.1"/>
    </source>
</evidence>
<feature type="region of interest" description="Disordered" evidence="1">
    <location>
        <begin position="719"/>
        <end position="820"/>
    </location>
</feature>
<dbReference type="AlphaFoldDB" id="A0A7J6PXD3"/>
<dbReference type="PANTHER" id="PTHR22917">
    <property type="entry name" value="HEMOPEXIN DOMAIN-CONTAINING PROTEIN"/>
    <property type="match status" value="1"/>
</dbReference>
<protein>
    <submittedName>
        <fullName evidence="2">Uncharacterized protein</fullName>
    </submittedName>
</protein>
<comment type="caution">
    <text evidence="2">The sequence shown here is derived from an EMBL/GenBank/DDBJ whole genome shotgun (WGS) entry which is preliminary data.</text>
</comment>
<feature type="non-terminal residue" evidence="2">
    <location>
        <position position="850"/>
    </location>
</feature>
<dbReference type="EMBL" id="JABANM010034017">
    <property type="protein sequence ID" value="KAF4700331.1"/>
    <property type="molecule type" value="Genomic_DNA"/>
</dbReference>